<evidence type="ECO:0000259" key="10">
    <source>
        <dbReference type="PROSITE" id="PS51767"/>
    </source>
</evidence>
<dbReference type="Proteomes" id="UP000006310">
    <property type="component" value="Chromosome 8"/>
</dbReference>
<dbReference type="STRING" id="1071383.J7S9T1"/>
<keyword evidence="2 8" id="KW-0645">Protease</keyword>
<dbReference type="InterPro" id="IPR001461">
    <property type="entry name" value="Aspartic_peptidase_A1"/>
</dbReference>
<reference evidence="12" key="2">
    <citation type="submission" date="2012-08" db="EMBL/GenBank/DDBJ databases">
        <title>Genome sequence of Kazachstania naganishii.</title>
        <authorList>
            <person name="Gordon J.L."/>
            <person name="Armisen D."/>
            <person name="Proux-Wera E."/>
            <person name="OhEigeartaigh S.S."/>
            <person name="Byrne K.P."/>
            <person name="Wolfe K.H."/>
        </authorList>
    </citation>
    <scope>NUCLEOTIDE SEQUENCE [LARGE SCALE GENOMIC DNA]</scope>
    <source>
        <strain evidence="12">ATCC MYA-139 / BCRC 22969 / CBS 8797 / CCRC 22969 / KCTC 17520 / NBRC 10181 / NCYC 3082</strain>
    </source>
</reference>
<comment type="similarity">
    <text evidence="1 8">Belongs to the peptidase A1 family.</text>
</comment>
<evidence type="ECO:0000256" key="1">
    <source>
        <dbReference type="ARBA" id="ARBA00007447"/>
    </source>
</evidence>
<evidence type="ECO:0000256" key="4">
    <source>
        <dbReference type="ARBA" id="ARBA00022750"/>
    </source>
</evidence>
<dbReference type="Gene3D" id="2.40.70.10">
    <property type="entry name" value="Acid Proteases"/>
    <property type="match status" value="2"/>
</dbReference>
<keyword evidence="4 8" id="KW-0064">Aspartyl protease</keyword>
<dbReference type="RefSeq" id="XP_022465936.1">
    <property type="nucleotide sequence ID" value="XM_022609550.1"/>
</dbReference>
<keyword evidence="12" id="KW-1185">Reference proteome</keyword>
<dbReference type="PROSITE" id="PS00141">
    <property type="entry name" value="ASP_PROTEASE"/>
    <property type="match status" value="2"/>
</dbReference>
<proteinExistence type="inferred from homology"/>
<feature type="signal peptide" evidence="9">
    <location>
        <begin position="1"/>
        <end position="18"/>
    </location>
</feature>
<evidence type="ECO:0000256" key="3">
    <source>
        <dbReference type="ARBA" id="ARBA00022729"/>
    </source>
</evidence>
<name>J7S9T1_HUIN7</name>
<evidence type="ECO:0000256" key="7">
    <source>
        <dbReference type="PIRSR" id="PIRSR601461-2"/>
    </source>
</evidence>
<dbReference type="PRINTS" id="PR00792">
    <property type="entry name" value="PEPSIN"/>
</dbReference>
<feature type="active site" evidence="6">
    <location>
        <position position="296"/>
    </location>
</feature>
<dbReference type="AlphaFoldDB" id="J7S9T1"/>
<dbReference type="PROSITE" id="PS51767">
    <property type="entry name" value="PEPTIDASE_A1"/>
    <property type="match status" value="1"/>
</dbReference>
<evidence type="ECO:0000256" key="5">
    <source>
        <dbReference type="ARBA" id="ARBA00022801"/>
    </source>
</evidence>
<dbReference type="GO" id="GO:0006508">
    <property type="term" value="P:proteolysis"/>
    <property type="evidence" value="ECO:0007669"/>
    <property type="project" value="UniProtKB-KW"/>
</dbReference>
<sequence>MLLLYVQVLLAAISPFLSILVECSPLALPSTHQKFSTQLAKRNHLKFDLQFEDESFYATTLKIGDPPQEITVIFDSGSADTWVMSRYNPFCLSSSNITANGLKTLYDGKAIIPKVDCSQIKTYNANRSTSFQELNNGRFYIIYGDKTFADGIWGTETFEFGGVKIPNVQFGLADYATTPIGGVLGIGFQRRESVKGYTNAPEVFYPNFPQVLKNEGIIDTVAYSLSLGQSSHIMFGAIDRNSYIGDMVTFPMINMFPNAVSKPATLSITIQGLGAQNKQECKFQTFSTTKYPALLDSGSTLISAPVEIADKMAAFIGAQWSESDGIYTLECPNDTTNIDYIFDFGDMKFTLPLSNLILPSQGGSNVCGFGLQRSDNEIVLGDVFLCSTLVVFDLDHYQISLAKSNQKSSAEDIVNIPSDGKIPGAIIAKAEAWTTYEPITATTDMFETERSHCGIRSATSSVVNSAKSSFTNVKSATWEVASNTTIKSSVESSSKLFLSKGFSSMSNSKKTGISTHPQHVKSLRASSSIISTNTSPVEMSKITITTTIRETSVITRTVCGTQP</sequence>
<feature type="disulfide bond" evidence="7">
    <location>
        <begin position="331"/>
        <end position="367"/>
    </location>
</feature>
<evidence type="ECO:0000256" key="8">
    <source>
        <dbReference type="RuleBase" id="RU000454"/>
    </source>
</evidence>
<keyword evidence="5 8" id="KW-0378">Hydrolase</keyword>
<dbReference type="KEGG" id="kng:KNAG_0H02760"/>
<dbReference type="CDD" id="cd05474">
    <property type="entry name" value="SAP_like"/>
    <property type="match status" value="1"/>
</dbReference>
<feature type="active site" evidence="6">
    <location>
        <position position="75"/>
    </location>
</feature>
<feature type="chain" id="PRO_5003797551" description="Peptidase A1 domain-containing protein" evidence="9">
    <location>
        <begin position="19"/>
        <end position="563"/>
    </location>
</feature>
<dbReference type="Pfam" id="PF00026">
    <property type="entry name" value="Asp"/>
    <property type="match status" value="1"/>
</dbReference>
<dbReference type="HOGENOM" id="CLU_013253_9_1_1"/>
<feature type="domain" description="Peptidase A1" evidence="10">
    <location>
        <begin position="57"/>
        <end position="402"/>
    </location>
</feature>
<dbReference type="OMA" id="TSGETWI"/>
<dbReference type="PANTHER" id="PTHR47966:SF65">
    <property type="entry name" value="ASPARTIC-TYPE ENDOPEPTIDASE"/>
    <property type="match status" value="1"/>
</dbReference>
<dbReference type="GO" id="GO:0071944">
    <property type="term" value="C:cell periphery"/>
    <property type="evidence" value="ECO:0007669"/>
    <property type="project" value="UniProtKB-ARBA"/>
</dbReference>
<dbReference type="GO" id="GO:0004190">
    <property type="term" value="F:aspartic-type endopeptidase activity"/>
    <property type="evidence" value="ECO:0007669"/>
    <property type="project" value="UniProtKB-KW"/>
</dbReference>
<dbReference type="InterPro" id="IPR033876">
    <property type="entry name" value="SAP-like"/>
</dbReference>
<evidence type="ECO:0000256" key="2">
    <source>
        <dbReference type="ARBA" id="ARBA00022670"/>
    </source>
</evidence>
<dbReference type="InterPro" id="IPR033121">
    <property type="entry name" value="PEPTIDASE_A1"/>
</dbReference>
<evidence type="ECO:0000256" key="6">
    <source>
        <dbReference type="PIRSR" id="PIRSR601461-1"/>
    </source>
</evidence>
<dbReference type="SUPFAM" id="SSF50630">
    <property type="entry name" value="Acid proteases"/>
    <property type="match status" value="1"/>
</dbReference>
<dbReference type="InterPro" id="IPR021109">
    <property type="entry name" value="Peptidase_aspartic_dom_sf"/>
</dbReference>
<protein>
    <recommendedName>
        <fullName evidence="10">Peptidase A1 domain-containing protein</fullName>
    </recommendedName>
</protein>
<organism evidence="11 12">
    <name type="scientific">Huiozyma naganishii (strain ATCC MYA-139 / BCRC 22969 / CBS 8797 / KCTC 17520 / NBRC 10181 / NCYC 3082 / Yp74L-3)</name>
    <name type="common">Yeast</name>
    <name type="synonym">Kazachstania naganishii</name>
    <dbReference type="NCBI Taxonomy" id="1071383"/>
    <lineage>
        <taxon>Eukaryota</taxon>
        <taxon>Fungi</taxon>
        <taxon>Dikarya</taxon>
        <taxon>Ascomycota</taxon>
        <taxon>Saccharomycotina</taxon>
        <taxon>Saccharomycetes</taxon>
        <taxon>Saccharomycetales</taxon>
        <taxon>Saccharomycetaceae</taxon>
        <taxon>Huiozyma</taxon>
    </lineage>
</organism>
<dbReference type="MEROPS" id="A01.015"/>
<dbReference type="EMBL" id="HE978321">
    <property type="protein sequence ID" value="CCK71691.1"/>
    <property type="molecule type" value="Genomic_DNA"/>
</dbReference>
<dbReference type="InterPro" id="IPR001969">
    <property type="entry name" value="Aspartic_peptidase_AS"/>
</dbReference>
<evidence type="ECO:0000313" key="11">
    <source>
        <dbReference type="EMBL" id="CCK71691.1"/>
    </source>
</evidence>
<gene>
    <name evidence="11" type="primary">KNAG0H02760</name>
    <name evidence="11" type="ordered locus">KNAG_0H02760</name>
</gene>
<dbReference type="GeneID" id="34527423"/>
<reference evidence="11 12" key="1">
    <citation type="journal article" date="2011" name="Proc. Natl. Acad. Sci. U.S.A.">
        <title>Evolutionary erosion of yeast sex chromosomes by mating-type switching accidents.</title>
        <authorList>
            <person name="Gordon J.L."/>
            <person name="Armisen D."/>
            <person name="Proux-Wera E."/>
            <person name="Oheigeartaigh S.S."/>
            <person name="Byrne K.P."/>
            <person name="Wolfe K.H."/>
        </authorList>
    </citation>
    <scope>NUCLEOTIDE SEQUENCE [LARGE SCALE GENOMIC DNA]</scope>
    <source>
        <strain evidence="12">ATCC MYA-139 / BCRC 22969 / CBS 8797 / CCRC 22969 / KCTC 17520 / NBRC 10181 / NCYC 3082</strain>
    </source>
</reference>
<keyword evidence="7" id="KW-1015">Disulfide bond</keyword>
<keyword evidence="3 9" id="KW-0732">Signal</keyword>
<evidence type="ECO:0000256" key="9">
    <source>
        <dbReference type="SAM" id="SignalP"/>
    </source>
</evidence>
<evidence type="ECO:0000313" key="12">
    <source>
        <dbReference type="Proteomes" id="UP000006310"/>
    </source>
</evidence>
<accession>J7S9T1</accession>
<dbReference type="OrthoDB" id="771136at2759"/>
<dbReference type="eggNOG" id="KOG1339">
    <property type="taxonomic scope" value="Eukaryota"/>
</dbReference>
<dbReference type="PANTHER" id="PTHR47966">
    <property type="entry name" value="BETA-SITE APP-CLEAVING ENZYME, ISOFORM A-RELATED"/>
    <property type="match status" value="1"/>
</dbReference>